<dbReference type="EMBL" id="LFYR01000338">
    <property type="protein sequence ID" value="KMZ74394.1"/>
    <property type="molecule type" value="Genomic_DNA"/>
</dbReference>
<gene>
    <name evidence="4" type="ORF">ZOSMA_12G00820</name>
</gene>
<dbReference type="SMART" id="SM00320">
    <property type="entry name" value="WD40"/>
    <property type="match status" value="5"/>
</dbReference>
<dbReference type="STRING" id="29655.A0A0K9PZN5"/>
<dbReference type="SUPFAM" id="SSF50998">
    <property type="entry name" value="Quinoprotein alcohol dehydrogenase-like"/>
    <property type="match status" value="1"/>
</dbReference>
<dbReference type="PANTHER" id="PTHR18763:SF0">
    <property type="entry name" value="WD REPEAT-CONTAINING PROTEIN 18"/>
    <property type="match status" value="1"/>
</dbReference>
<dbReference type="PROSITE" id="PS50082">
    <property type="entry name" value="WD_REPEATS_2"/>
    <property type="match status" value="3"/>
</dbReference>
<feature type="repeat" description="WD" evidence="3">
    <location>
        <begin position="168"/>
        <end position="211"/>
    </location>
</feature>
<dbReference type="AlphaFoldDB" id="A0A0K9PZN5"/>
<keyword evidence="1 3" id="KW-0853">WD repeat</keyword>
<dbReference type="GO" id="GO:0006364">
    <property type="term" value="P:rRNA processing"/>
    <property type="evidence" value="ECO:0000318"/>
    <property type="project" value="GO_Central"/>
</dbReference>
<dbReference type="GO" id="GO:0120330">
    <property type="term" value="C:rixosome complex"/>
    <property type="evidence" value="ECO:0000318"/>
    <property type="project" value="GO_Central"/>
</dbReference>
<evidence type="ECO:0000256" key="3">
    <source>
        <dbReference type="PROSITE-ProRule" id="PRU00221"/>
    </source>
</evidence>
<sequence>MEVVIASSSVDFGISSWDLQTGSENLRYKSCASSSHGLATLGGEFLASSQISDSCSSGSILYWSWHKPQVDVRNFPEEPIGPIICNPEGFYLFGGGSSGYLYMWEVSSGKLMKKWRAHYQSVTCLAFSEDGSFLVSASHDGGIKVWCLLTLFNDSTYVEKKHPQKYSFSEHPLNITDLVTGSGLCNSIFISSSEDKSCKIWSLSRGELLRSITFPCIINAVVIDPGESVFYAGGTDGNIYIAALNADCNSNENYRLYILDALSGQSGCINCLAFSTDGVTLVSGLEDGMIRAWNTISRSVVHVFKHSKGPVNNVLIVKQPPTSNLQSQDDQKNWQILSCKKRLKIPLPPSLEKYIDYEESQYKAIRRPSIEDLHDNEYYSYNVMKNQIEELQRQSSSSSSAMELARLKQELKNCTEFCGHYKKLYEDLHRICIEDLTFLKE</sequence>
<feature type="repeat" description="WD" evidence="3">
    <location>
        <begin position="262"/>
        <end position="303"/>
    </location>
</feature>
<keyword evidence="2" id="KW-0677">Repeat</keyword>
<feature type="repeat" description="WD" evidence="3">
    <location>
        <begin position="115"/>
        <end position="146"/>
    </location>
</feature>
<dbReference type="InterPro" id="IPR020472">
    <property type="entry name" value="WD40_PAC1"/>
</dbReference>
<accession>A0A0K9PZN5</accession>
<dbReference type="InterPro" id="IPR011047">
    <property type="entry name" value="Quinoprotein_ADH-like_sf"/>
</dbReference>
<comment type="caution">
    <text evidence="4">The sequence shown here is derived from an EMBL/GenBank/DDBJ whole genome shotgun (WGS) entry which is preliminary data.</text>
</comment>
<dbReference type="GO" id="GO:0006261">
    <property type="term" value="P:DNA-templated DNA replication"/>
    <property type="evidence" value="ECO:0000318"/>
    <property type="project" value="GO_Central"/>
</dbReference>
<keyword evidence="5" id="KW-1185">Reference proteome</keyword>
<dbReference type="Gene3D" id="2.130.10.10">
    <property type="entry name" value="YVTN repeat-like/Quinoprotein amine dehydrogenase"/>
    <property type="match status" value="2"/>
</dbReference>
<dbReference type="OrthoDB" id="6252103at2759"/>
<dbReference type="InterPro" id="IPR001680">
    <property type="entry name" value="WD40_rpt"/>
</dbReference>
<evidence type="ECO:0000313" key="5">
    <source>
        <dbReference type="Proteomes" id="UP000036987"/>
    </source>
</evidence>
<protein>
    <submittedName>
        <fullName evidence="4">Putative WD-repeat protein</fullName>
    </submittedName>
</protein>
<proteinExistence type="predicted"/>
<evidence type="ECO:0000256" key="2">
    <source>
        <dbReference type="ARBA" id="ARBA00022737"/>
    </source>
</evidence>
<dbReference type="InterPro" id="IPR045227">
    <property type="entry name" value="WDR18/Ipi3/RID3"/>
</dbReference>
<reference evidence="5" key="1">
    <citation type="journal article" date="2016" name="Nature">
        <title>The genome of the seagrass Zostera marina reveals angiosperm adaptation to the sea.</title>
        <authorList>
            <person name="Olsen J.L."/>
            <person name="Rouze P."/>
            <person name="Verhelst B."/>
            <person name="Lin Y.-C."/>
            <person name="Bayer T."/>
            <person name="Collen J."/>
            <person name="Dattolo E."/>
            <person name="De Paoli E."/>
            <person name="Dittami S."/>
            <person name="Maumus F."/>
            <person name="Michel G."/>
            <person name="Kersting A."/>
            <person name="Lauritano C."/>
            <person name="Lohaus R."/>
            <person name="Toepel M."/>
            <person name="Tonon T."/>
            <person name="Vanneste K."/>
            <person name="Amirebrahimi M."/>
            <person name="Brakel J."/>
            <person name="Bostroem C."/>
            <person name="Chovatia M."/>
            <person name="Grimwood J."/>
            <person name="Jenkins J.W."/>
            <person name="Jueterbock A."/>
            <person name="Mraz A."/>
            <person name="Stam W.T."/>
            <person name="Tice H."/>
            <person name="Bornberg-Bauer E."/>
            <person name="Green P.J."/>
            <person name="Pearson G.A."/>
            <person name="Procaccini G."/>
            <person name="Duarte C.M."/>
            <person name="Schmutz J."/>
            <person name="Reusch T.B.H."/>
            <person name="Van de Peer Y."/>
        </authorList>
    </citation>
    <scope>NUCLEOTIDE SEQUENCE [LARGE SCALE GENOMIC DNA]</scope>
    <source>
        <strain evidence="5">cv. Finnish</strain>
    </source>
</reference>
<dbReference type="Pfam" id="PF00400">
    <property type="entry name" value="WD40"/>
    <property type="match status" value="3"/>
</dbReference>
<dbReference type="PANTHER" id="PTHR18763">
    <property type="entry name" value="WD-REPEAT PROTEIN 18"/>
    <property type="match status" value="1"/>
</dbReference>
<evidence type="ECO:0000313" key="4">
    <source>
        <dbReference type="EMBL" id="KMZ74394.1"/>
    </source>
</evidence>
<dbReference type="OMA" id="GVNARIY"/>
<dbReference type="InterPro" id="IPR015943">
    <property type="entry name" value="WD40/YVTN_repeat-like_dom_sf"/>
</dbReference>
<name>A0A0K9PZN5_ZOSMR</name>
<dbReference type="PRINTS" id="PR00320">
    <property type="entry name" value="GPROTEINBRPT"/>
</dbReference>
<dbReference type="Proteomes" id="UP000036987">
    <property type="component" value="Unassembled WGS sequence"/>
</dbReference>
<dbReference type="PROSITE" id="PS50294">
    <property type="entry name" value="WD_REPEATS_REGION"/>
    <property type="match status" value="2"/>
</dbReference>
<organism evidence="4 5">
    <name type="scientific">Zostera marina</name>
    <name type="common">Eelgrass</name>
    <dbReference type="NCBI Taxonomy" id="29655"/>
    <lineage>
        <taxon>Eukaryota</taxon>
        <taxon>Viridiplantae</taxon>
        <taxon>Streptophyta</taxon>
        <taxon>Embryophyta</taxon>
        <taxon>Tracheophyta</taxon>
        <taxon>Spermatophyta</taxon>
        <taxon>Magnoliopsida</taxon>
        <taxon>Liliopsida</taxon>
        <taxon>Zosteraceae</taxon>
        <taxon>Zostera</taxon>
    </lineage>
</organism>
<evidence type="ECO:0000256" key="1">
    <source>
        <dbReference type="ARBA" id="ARBA00022574"/>
    </source>
</evidence>
<dbReference type="GO" id="GO:0005656">
    <property type="term" value="C:nuclear pre-replicative complex"/>
    <property type="evidence" value="ECO:0000318"/>
    <property type="project" value="GO_Central"/>
</dbReference>